<comment type="subcellular location">
    <subcellularLocation>
        <location evidence="1">Periplasm</location>
    </subcellularLocation>
</comment>
<keyword evidence="3" id="KW-0808">Transferase</keyword>
<dbReference type="RefSeq" id="WP_238221867.1">
    <property type="nucleotide sequence ID" value="NZ_BPQD01000002.1"/>
</dbReference>
<proteinExistence type="predicted"/>
<dbReference type="Proteomes" id="UP001224644">
    <property type="component" value="Unassembled WGS sequence"/>
</dbReference>
<protein>
    <recommendedName>
        <fullName evidence="7">AlgX/AlgJ SGNH hydrolase-like domain-containing protein</fullName>
    </recommendedName>
</protein>
<keyword evidence="5" id="KW-0574">Periplasm</keyword>
<keyword evidence="4" id="KW-0732">Signal</keyword>
<dbReference type="Pfam" id="PF16822">
    <property type="entry name" value="ALGX"/>
    <property type="match status" value="1"/>
</dbReference>
<accession>A0ABT8BKL8</accession>
<feature type="domain" description="AlgX/AlgJ SGNH hydrolase-like" evidence="7">
    <location>
        <begin position="17"/>
        <end position="158"/>
    </location>
</feature>
<evidence type="ECO:0000256" key="2">
    <source>
        <dbReference type="ARBA" id="ARBA00005182"/>
    </source>
</evidence>
<gene>
    <name evidence="8" type="ORF">QWZ12_19290</name>
</gene>
<evidence type="ECO:0000259" key="7">
    <source>
        <dbReference type="Pfam" id="PF16822"/>
    </source>
</evidence>
<keyword evidence="9" id="KW-1185">Reference proteome</keyword>
<name>A0ABT8BKL8_9HYPH</name>
<sequence length="320" mass="35730">MMPPAPETDPSVRPDIHVGRDNWLFLTGGSNDVAAQYGTPGFPLAKLWRWRRLLEARTRRLGALGIGYAHAVAPEKLAIHDHAFDGLALDPARSPALRLERWLRFSPARSCLVDLVRPFRARARDTALYRRTDTHWTFAGGWLAYAEICRHLGVRPRYDIAARRLGTPQVYAGDLGAKFDPERCEIAEPCLFAGAAQRVHANALITAFEADGRGRDAHIGAYAVFRNDAPGIDPRRLVLFGDSYAHHTPNGATGTLTPLFADTFREVHMLWSTSIDWKLIERIRPDFVVSEIAERFMIEVPQAGFDIDKLAALALARKGF</sequence>
<organism evidence="8 9">
    <name type="scientific">Methylobacterium adhaesivum</name>
    <dbReference type="NCBI Taxonomy" id="333297"/>
    <lineage>
        <taxon>Bacteria</taxon>
        <taxon>Pseudomonadati</taxon>
        <taxon>Pseudomonadota</taxon>
        <taxon>Alphaproteobacteria</taxon>
        <taxon>Hyphomicrobiales</taxon>
        <taxon>Methylobacteriaceae</taxon>
        <taxon>Methylobacterium</taxon>
    </lineage>
</organism>
<evidence type="ECO:0000256" key="4">
    <source>
        <dbReference type="ARBA" id="ARBA00022729"/>
    </source>
</evidence>
<comment type="pathway">
    <text evidence="2">Glycan biosynthesis; alginate biosynthesis.</text>
</comment>
<evidence type="ECO:0000313" key="9">
    <source>
        <dbReference type="Proteomes" id="UP001224644"/>
    </source>
</evidence>
<evidence type="ECO:0000256" key="6">
    <source>
        <dbReference type="ARBA" id="ARBA00022841"/>
    </source>
</evidence>
<reference evidence="9" key="1">
    <citation type="journal article" date="2019" name="Int. J. Syst. Evol. Microbiol.">
        <title>The Global Catalogue of Microorganisms (GCM) 10K type strain sequencing project: providing services to taxonomists for standard genome sequencing and annotation.</title>
        <authorList>
            <consortium name="The Broad Institute Genomics Platform"/>
            <consortium name="The Broad Institute Genome Sequencing Center for Infectious Disease"/>
            <person name="Wu L."/>
            <person name="Ma J."/>
        </authorList>
    </citation>
    <scope>NUCLEOTIDE SEQUENCE [LARGE SCALE GENOMIC DNA]</scope>
    <source>
        <strain evidence="9">CECT 7069</strain>
    </source>
</reference>
<dbReference type="EMBL" id="JAUFPX010000018">
    <property type="protein sequence ID" value="MDN3592744.1"/>
    <property type="molecule type" value="Genomic_DNA"/>
</dbReference>
<evidence type="ECO:0000256" key="1">
    <source>
        <dbReference type="ARBA" id="ARBA00004418"/>
    </source>
</evidence>
<evidence type="ECO:0000313" key="8">
    <source>
        <dbReference type="EMBL" id="MDN3592744.1"/>
    </source>
</evidence>
<comment type="caution">
    <text evidence="8">The sequence shown here is derived from an EMBL/GenBank/DDBJ whole genome shotgun (WGS) entry which is preliminary data.</text>
</comment>
<dbReference type="InterPro" id="IPR031811">
    <property type="entry name" value="ALGX/ALGJ_SGNH-like"/>
</dbReference>
<keyword evidence="6" id="KW-0016">Alginate biosynthesis</keyword>
<evidence type="ECO:0000256" key="3">
    <source>
        <dbReference type="ARBA" id="ARBA00022679"/>
    </source>
</evidence>
<evidence type="ECO:0000256" key="5">
    <source>
        <dbReference type="ARBA" id="ARBA00022764"/>
    </source>
</evidence>